<dbReference type="Proteomes" id="UP001254848">
    <property type="component" value="Unassembled WGS sequence"/>
</dbReference>
<keyword evidence="2 7" id="KW-0812">Transmembrane</keyword>
<feature type="transmembrane region" description="Helical" evidence="7">
    <location>
        <begin position="165"/>
        <end position="182"/>
    </location>
</feature>
<dbReference type="InterPro" id="IPR003593">
    <property type="entry name" value="AAA+_ATPase"/>
</dbReference>
<dbReference type="Pfam" id="PF00005">
    <property type="entry name" value="ABC_tran"/>
    <property type="match status" value="1"/>
</dbReference>
<comment type="caution">
    <text evidence="10">The sequence shown here is derived from an EMBL/GenBank/DDBJ whole genome shotgun (WGS) entry which is preliminary data.</text>
</comment>
<keyword evidence="6 7" id="KW-0472">Membrane</keyword>
<sequence length="578" mass="63194">MDFFRHSHILVPFFRRRWQYYVLGILVLVAVDLLQLAIPRITGKAVDLLVAGDAGIARLLFALTALAVMIAILRYFYRVLIMGTTRHLEFYLREKLFAHTLRLPSVYFDRRGPGQVMALTTNDVTAVRVAVGLGAVLLVDALIMGLASMFVMVEVVNWRLTWQSVVPLPFVLLGTALMGRPIHHRFRTVQEKFSQLTEMVQETFAGARVVKGFAAEPVAIDRFTVASRENVAANLAMARLQAAYFPVTHTAPLFCYAIALYGGGQLIVGGILTVGDLVAFLGYLGLMIWPVTGFSYLVSTVQRGSASLTRIAALLAEPAYETGLPARPAEIPGSSIEIRRLTFHYPDSPSPALSDVSLSIPAGAVVGFVGRTGAGKSTLLKLLLRLYEPPAGAVLIGGRDILSLDFLSLRHGIGYVPQDSFLFARTIGENIAFDRDYRRDDIEKAAGLAAVREAIDDKPFGFGTVLGERGHRLSGGQQQRVAIARALVKAPEILLLDDVFSALDYETQTELLANMKDFRGGRTTIIVSQRIAAVKDADFVVVLDEGAVVEQGSHAELISRGGLYFKLYEQQLVNGELS</sequence>
<dbReference type="PANTHER" id="PTHR43394:SF1">
    <property type="entry name" value="ATP-BINDING CASSETTE SUB-FAMILY B MEMBER 10, MITOCHONDRIAL"/>
    <property type="match status" value="1"/>
</dbReference>
<keyword evidence="3" id="KW-0547">Nucleotide-binding</keyword>
<evidence type="ECO:0000256" key="5">
    <source>
        <dbReference type="ARBA" id="ARBA00022989"/>
    </source>
</evidence>
<dbReference type="SUPFAM" id="SSF52540">
    <property type="entry name" value="P-loop containing nucleoside triphosphate hydrolases"/>
    <property type="match status" value="1"/>
</dbReference>
<feature type="transmembrane region" description="Helical" evidence="7">
    <location>
        <begin position="253"/>
        <end position="274"/>
    </location>
</feature>
<keyword evidence="4 10" id="KW-0067">ATP-binding</keyword>
<protein>
    <submittedName>
        <fullName evidence="10">ABC transporter ATP-binding protein</fullName>
    </submittedName>
</protein>
<organism evidence="10 11">
    <name type="scientific">Anaeroselena agilis</name>
    <dbReference type="NCBI Taxonomy" id="3063788"/>
    <lineage>
        <taxon>Bacteria</taxon>
        <taxon>Bacillati</taxon>
        <taxon>Bacillota</taxon>
        <taxon>Negativicutes</taxon>
        <taxon>Acetonemataceae</taxon>
        <taxon>Anaeroselena</taxon>
    </lineage>
</organism>
<dbReference type="InterPro" id="IPR027417">
    <property type="entry name" value="P-loop_NTPase"/>
</dbReference>
<dbReference type="InterPro" id="IPR003439">
    <property type="entry name" value="ABC_transporter-like_ATP-bd"/>
</dbReference>
<feature type="domain" description="ABC transporter" evidence="8">
    <location>
        <begin position="336"/>
        <end position="570"/>
    </location>
</feature>
<reference evidence="10 11" key="1">
    <citation type="submission" date="2023-07" db="EMBL/GenBank/DDBJ databases">
        <title>The novel representative of Negativicutes class, Anaeroselena agilis gen. nov. sp. nov.</title>
        <authorList>
            <person name="Prokofeva M.I."/>
            <person name="Elcheninov A.G."/>
            <person name="Klyukina A."/>
            <person name="Kublanov I.V."/>
            <person name="Frolov E.N."/>
            <person name="Podosokorskaya O.A."/>
        </authorList>
    </citation>
    <scope>NUCLEOTIDE SEQUENCE [LARGE SCALE GENOMIC DNA]</scope>
    <source>
        <strain evidence="10 11">4137-cl</strain>
    </source>
</reference>
<gene>
    <name evidence="10" type="ORF">Q4T40_06440</name>
</gene>
<evidence type="ECO:0000313" key="11">
    <source>
        <dbReference type="Proteomes" id="UP001254848"/>
    </source>
</evidence>
<feature type="transmembrane region" description="Helical" evidence="7">
    <location>
        <begin position="280"/>
        <end position="298"/>
    </location>
</feature>
<dbReference type="PROSITE" id="PS50929">
    <property type="entry name" value="ABC_TM1F"/>
    <property type="match status" value="1"/>
</dbReference>
<accession>A0ABU3NVN9</accession>
<dbReference type="CDD" id="cd18541">
    <property type="entry name" value="ABC_6TM_TmrB_like"/>
    <property type="match status" value="1"/>
</dbReference>
<dbReference type="Pfam" id="PF00664">
    <property type="entry name" value="ABC_membrane"/>
    <property type="match status" value="1"/>
</dbReference>
<dbReference type="InterPro" id="IPR036640">
    <property type="entry name" value="ABC1_TM_sf"/>
</dbReference>
<dbReference type="EMBL" id="JAUOZS010000001">
    <property type="protein sequence ID" value="MDT8900871.1"/>
    <property type="molecule type" value="Genomic_DNA"/>
</dbReference>
<dbReference type="GO" id="GO:0005524">
    <property type="term" value="F:ATP binding"/>
    <property type="evidence" value="ECO:0007669"/>
    <property type="project" value="UniProtKB-KW"/>
</dbReference>
<dbReference type="Gene3D" id="3.40.50.300">
    <property type="entry name" value="P-loop containing nucleotide triphosphate hydrolases"/>
    <property type="match status" value="1"/>
</dbReference>
<dbReference type="RefSeq" id="WP_413779403.1">
    <property type="nucleotide sequence ID" value="NZ_JAUOZS010000001.1"/>
</dbReference>
<evidence type="ECO:0000256" key="7">
    <source>
        <dbReference type="SAM" id="Phobius"/>
    </source>
</evidence>
<feature type="transmembrane region" description="Helical" evidence="7">
    <location>
        <begin position="58"/>
        <end position="77"/>
    </location>
</feature>
<dbReference type="InterPro" id="IPR039421">
    <property type="entry name" value="Type_1_exporter"/>
</dbReference>
<dbReference type="SMART" id="SM00382">
    <property type="entry name" value="AAA"/>
    <property type="match status" value="1"/>
</dbReference>
<dbReference type="Gene3D" id="1.20.1560.10">
    <property type="entry name" value="ABC transporter type 1, transmembrane domain"/>
    <property type="match status" value="1"/>
</dbReference>
<feature type="transmembrane region" description="Helical" evidence="7">
    <location>
        <begin position="129"/>
        <end position="153"/>
    </location>
</feature>
<evidence type="ECO:0000259" key="8">
    <source>
        <dbReference type="PROSITE" id="PS50893"/>
    </source>
</evidence>
<proteinExistence type="predicted"/>
<feature type="transmembrane region" description="Helical" evidence="7">
    <location>
        <begin position="20"/>
        <end position="38"/>
    </location>
</feature>
<dbReference type="InterPro" id="IPR011527">
    <property type="entry name" value="ABC1_TM_dom"/>
</dbReference>
<comment type="subcellular location">
    <subcellularLocation>
        <location evidence="1">Cell membrane</location>
        <topology evidence="1">Multi-pass membrane protein</topology>
    </subcellularLocation>
</comment>
<evidence type="ECO:0000313" key="10">
    <source>
        <dbReference type="EMBL" id="MDT8900871.1"/>
    </source>
</evidence>
<feature type="domain" description="ABC transmembrane type-1" evidence="9">
    <location>
        <begin position="22"/>
        <end position="303"/>
    </location>
</feature>
<evidence type="ECO:0000259" key="9">
    <source>
        <dbReference type="PROSITE" id="PS50929"/>
    </source>
</evidence>
<dbReference type="InterPro" id="IPR017871">
    <property type="entry name" value="ABC_transporter-like_CS"/>
</dbReference>
<evidence type="ECO:0000256" key="2">
    <source>
        <dbReference type="ARBA" id="ARBA00022692"/>
    </source>
</evidence>
<dbReference type="PROSITE" id="PS50893">
    <property type="entry name" value="ABC_TRANSPORTER_2"/>
    <property type="match status" value="1"/>
</dbReference>
<dbReference type="PROSITE" id="PS00211">
    <property type="entry name" value="ABC_TRANSPORTER_1"/>
    <property type="match status" value="1"/>
</dbReference>
<keyword evidence="5 7" id="KW-1133">Transmembrane helix</keyword>
<name>A0ABU3NVN9_9FIRM</name>
<evidence type="ECO:0000256" key="4">
    <source>
        <dbReference type="ARBA" id="ARBA00022840"/>
    </source>
</evidence>
<evidence type="ECO:0000256" key="1">
    <source>
        <dbReference type="ARBA" id="ARBA00004651"/>
    </source>
</evidence>
<evidence type="ECO:0000256" key="3">
    <source>
        <dbReference type="ARBA" id="ARBA00022741"/>
    </source>
</evidence>
<keyword evidence="11" id="KW-1185">Reference proteome</keyword>
<dbReference type="PANTHER" id="PTHR43394">
    <property type="entry name" value="ATP-DEPENDENT PERMEASE MDL1, MITOCHONDRIAL"/>
    <property type="match status" value="1"/>
</dbReference>
<evidence type="ECO:0000256" key="6">
    <source>
        <dbReference type="ARBA" id="ARBA00023136"/>
    </source>
</evidence>
<dbReference type="SUPFAM" id="SSF90123">
    <property type="entry name" value="ABC transporter transmembrane region"/>
    <property type="match status" value="1"/>
</dbReference>